<feature type="region of interest" description="Disordered" evidence="3">
    <location>
        <begin position="107"/>
        <end position="132"/>
    </location>
</feature>
<feature type="compositionally biased region" description="Gly residues" evidence="3">
    <location>
        <begin position="439"/>
        <end position="449"/>
    </location>
</feature>
<dbReference type="PROSITE" id="PS00973">
    <property type="entry name" value="USP_2"/>
    <property type="match status" value="1"/>
</dbReference>
<dbReference type="SUPFAM" id="SSF46934">
    <property type="entry name" value="UBA-like"/>
    <property type="match status" value="1"/>
</dbReference>
<keyword evidence="7" id="KW-1185">Reference proteome</keyword>
<feature type="region of interest" description="Disordered" evidence="3">
    <location>
        <begin position="2969"/>
        <end position="2998"/>
    </location>
</feature>
<feature type="compositionally biased region" description="Low complexity" evidence="3">
    <location>
        <begin position="107"/>
        <end position="122"/>
    </location>
</feature>
<feature type="region of interest" description="Disordered" evidence="3">
    <location>
        <begin position="150"/>
        <end position="208"/>
    </location>
</feature>
<protein>
    <recommendedName>
        <fullName evidence="8">Ubiquitinyl hydrolase 1</fullName>
    </recommendedName>
</protein>
<organism evidence="6 7">
    <name type="scientific">Chara braunii</name>
    <name type="common">Braun's stonewort</name>
    <dbReference type="NCBI Taxonomy" id="69332"/>
    <lineage>
        <taxon>Eukaryota</taxon>
        <taxon>Viridiplantae</taxon>
        <taxon>Streptophyta</taxon>
        <taxon>Charophyceae</taxon>
        <taxon>Charales</taxon>
        <taxon>Characeae</taxon>
        <taxon>Chara</taxon>
    </lineage>
</organism>
<evidence type="ECO:0000313" key="6">
    <source>
        <dbReference type="EMBL" id="GBG74074.1"/>
    </source>
</evidence>
<dbReference type="InterPro" id="IPR018200">
    <property type="entry name" value="USP_CS"/>
</dbReference>
<dbReference type="OrthoDB" id="289038at2759"/>
<feature type="domain" description="UBA" evidence="4">
    <location>
        <begin position="201"/>
        <end position="247"/>
    </location>
</feature>
<dbReference type="PROSITE" id="PS50235">
    <property type="entry name" value="USP_3"/>
    <property type="match status" value="1"/>
</dbReference>
<dbReference type="GO" id="GO:0005829">
    <property type="term" value="C:cytosol"/>
    <property type="evidence" value="ECO:0007669"/>
    <property type="project" value="TreeGrafter"/>
</dbReference>
<feature type="region of interest" description="Disordered" evidence="3">
    <location>
        <begin position="247"/>
        <end position="277"/>
    </location>
</feature>
<dbReference type="GO" id="GO:0005634">
    <property type="term" value="C:nucleus"/>
    <property type="evidence" value="ECO:0007669"/>
    <property type="project" value="TreeGrafter"/>
</dbReference>
<dbReference type="STRING" id="69332.A0A388KVI0"/>
<evidence type="ECO:0000313" key="7">
    <source>
        <dbReference type="Proteomes" id="UP000265515"/>
    </source>
</evidence>
<feature type="region of interest" description="Disordered" evidence="3">
    <location>
        <begin position="370"/>
        <end position="500"/>
    </location>
</feature>
<dbReference type="Gramene" id="GBG74074">
    <property type="protein sequence ID" value="GBG74074"/>
    <property type="gene ID" value="CBR_g17785"/>
</dbReference>
<dbReference type="InterPro" id="IPR009060">
    <property type="entry name" value="UBA-like_sf"/>
</dbReference>
<feature type="region of interest" description="Disordered" evidence="3">
    <location>
        <begin position="1304"/>
        <end position="1329"/>
    </location>
</feature>
<sequence length="3123" mass="331777">MRLISDMLGNLFQEEDLVYGPHPAPAGWQQSSPLGAGSSTSGGLKPLASELQPRGESGFAGLMNQGTTCYLNSLLQTMFMTPELRSGLYQVSAADLGIDVGMPLDQGFDQSSSSSSGASARAGDGDSHARAGELAGSSAGVVVVGTPARGCGELAAPPPATRLNDDGLGTEREQAAGGAAVEEQEEDHWRARRGEEGSGSRHDEGSGKMSEAEAVLVAMGFSIRAVKRALKRHRGYMVGAVEWLLDGGDSNANDDDVEESGEGGGTVKDKEGAFGPDEMFPASVDVGSGFVDERRHTGAEISAPLAPEQPFATASAAAGGAIPAVSLGEEENKRCQGGGEITGSGAAPGMGEGDVNSLLWRVELQGVSESENWESVNDGDSACAEDRDQSSVAIADVNGGAVCDDRHGDGDDNRRDGEEDPPVSGGKGTGGEVMEEGEGGWCSGEGGIEAEGSRFPQVDANKRGAESRAPREGEEEEEEQGVSSRLGLGESDGGDMNNGLVHMGVMESWLEQLTGGGSGEGGGGGGGADPGVASGDLYESERIEAGKDGSKEKEETTWESGKGGLREGVTGISRGGEGGVKGGRQGHTSSSNNNKPKRKVRRGLAELQKLFAWLQAVDQKAFSTEALTRSFGWDGGEAREQHDVHELNRLLFDAIEQSLKGTPQEQLIADLYHGTLVNQVECLRCGNISEREEAFGDIPIVIKGFSSLEESMAAAAQAEVLRGDNQYFCERCQCKVDARRSQRLRCLPPVLTLPLCRFEYDWQNDERRKISTHFSFPLLLDLAPYVADLNTEHGSIGAWPMANTVQGEVEELGGGKSCIMEKDLSGVPNMGQKESVCDDTYKYDLLSVVIHSGNAHSGHYHAYIRDLFRTRKRRTSSREEHRERQGEACKRCVSSVGMNTTDARNTDSGSTRDNDDREPLTGPAGGLDRGQDVGAQQERGLCGDNVYQLLAETPKSEERLACDSTTDGNRFGLFNTVKTGEECSCMRRAENVEQEVSPSERGTISSEKADAGGAIRLEEEQHTQDDEDDQLWYDFNDSTVTQMTGFAIEKQFGGSNECAYMLTYRARAPAGRACEVMDDEPLGNGFVGPGHGLQYGHDMGTACSRKAERRHSLMDPATLGRAVQLPWHLQALVDKANEDLKCERELADAEARKEAARAEAEAAAARMRLTVHLPTTCIIGGGYLANKPEDSSDTERVLVLEKKSTVGQLATVILAQFSKWLPVPDKSRMMLYVVSPPRCAPRGIADGLMHPSLFLKQKSAVVLRDVDGDESRDGSLGEGLHLRGEDHERRVDSIDDKTDNILLGDAKDMGEGECDTPEPALSTRDEVTPLSDPLVQVEKKKSYGGKCCAMAESNKDVREMEQTEERELEGTVMHTKDDHPWLDSKVMPCDAAVHGLEPLRYPDYDASSKPGTRSLGSDLVDVNEKTWGLTSNAMEEEGNEDLGNQLEVASITSSAGSSKREESDSGAGFMDEEGPGGEGEAVTCVCQILGALPTFRAAARLVDVGFVDGGGVLPWDREWGPLECYEDRTRLVGINIGTMKSTCTVNGEEERLGQPVGWSSRVDSTALGQVNSDSSYKVFVKDCTQGDSSSSWGQIRDDQLLTVMASPDMTICELKALALQQREQLEGYNSPSHSNVMLRRTTAGGAPAEPLSQEFRTLKATGICHGQLVIMELLTPQSSTQPSLESSLHGNLRLHLSVIDKGGTVVLEKEPVDVEMWCTVGDCKGLLTATALGKAKWPSPPQFSQGMDFTLFKSDWSGVKGEMVTAADSVEIEAIGIRDGDLVWLEESAAPDLDRMTVKIFRYFLPHEVPGRLVDGAMLRPRSSPGDGPSRKDTKANAVLTLDSQSLSSAPTPASSPTACKRRVSDVNILEGPSLENSMLNRCGFEECTTDKELNQLVTDEARSNAGWCEDEDMRRALALSMEGMQTEEEADKGARRSTVEGNKEEKGMHYTSEDLILLEPGIPAACIHFVRELTVSKDMKLRELKGRIGELAEFCSPLKACNGMLRVREIINGRLVKEFRQEDKILRRMHIGDGRVLAVRIVPREEAVKWMLSQPFQPQLCQAADNLVFADNAVTDIRGHSDGTPLAMGTSVLGLGLGLGLGVNLCEVGRSEGDQGRPSPSRSEVQEVSPHAFLLCVHRRLLLPGNNSLSSVRASEIQTKGVESVLCENISEANGLGINSSRGSKPEGEGFTIPVKSVSCTAIPSLPTSIGTTCGIPSPISLGDGAGSGLEKNKPAIPSVMPGVSGRSEDPCSAGVALSSGTVFPSPNSLDTDTTHIDLHAAMAQDSEVHVPNEESCQQPSSAVMFPPAIPEKTASLQPVGCGYPSVAAMAVWALAAGAVKQQAMLMESLQSAAGLVPSMTADSNAETPKNYQLNCWALEKGKPVCELAASSITSMKGPVSARAPMQISTLPFSPLKPVAAKVQPPPLSLNPPSLPMPANHNGLSVPSMCVPTFQGLPLQQSSLSMTAAEKGNSLSVPLTSSSSLVMSACEATQSLIAPLSSSSAAVSGAMAGPMVAPSSGYLGGLDLQLGAEVGEMSESGPVAVAATGAIPRPPPLPVGHGRQVFGFSSPQEVIFDPKVAAPTAGMLRRFLSDVFQIPVERLKVTKLFKNGIWKMLPDDPPKQELKPPIILPRPCDHTVNACDSITREVSHVAASKQTAGSSYNSLETTSDVLNGQAIESWIDMTSGTDAAVATDSACSQSVLQESGQLGGGAMLVHDESQPNPPQMVGEQQAFEPKDDSVVREGEQADQPPHSLPEVLTGEVERGMRSELSDAVSDKRVANANQDRGPMVNAWNEIRAKTDGSKTMNGDAQHRESGEKAISKLPEDSACHQLESGMTSADSHTVRTCQESPTQRLAARNISCCVTHSGVDSVVEAGERDGESRGAVSEALAHLHQSGNGTPLTGSTPEGGSEQNQSGSSTPFTREGCLRGNISFGAARGKSGSLVFLADMNDSGNSTPLRGETLHASLASDGDGKSSSATSLLGPDMNKSGTSTPLTRETLQGSDGLTASCVCVPGGLNIRGQPFLLRDGDILVVADIDDNMYKDDVLMSSAMSVIANGGWGGTNANFAGGLISNASAGSNGNASTSGSSASGAEGQRPKSQRTRRPEAALKIRMVEYEE</sequence>
<feature type="region of interest" description="Disordered" evidence="3">
    <location>
        <begin position="330"/>
        <end position="352"/>
    </location>
</feature>
<feature type="compositionally biased region" description="Basic and acidic residues" evidence="3">
    <location>
        <begin position="163"/>
        <end position="174"/>
    </location>
</feature>
<name>A0A388KVI0_CHABU</name>
<feature type="compositionally biased region" description="Basic and acidic residues" evidence="3">
    <location>
        <begin position="910"/>
        <end position="919"/>
    </location>
</feature>
<gene>
    <name evidence="6" type="ORF">CBR_g17785</name>
</gene>
<feature type="compositionally biased region" description="Basic and acidic residues" evidence="3">
    <location>
        <begin position="187"/>
        <end position="206"/>
    </location>
</feature>
<reference evidence="6 7" key="1">
    <citation type="journal article" date="2018" name="Cell">
        <title>The Chara Genome: Secondary Complexity and Implications for Plant Terrestrialization.</title>
        <authorList>
            <person name="Nishiyama T."/>
            <person name="Sakayama H."/>
            <person name="Vries J.D."/>
            <person name="Buschmann H."/>
            <person name="Saint-Marcoux D."/>
            <person name="Ullrich K.K."/>
            <person name="Haas F.B."/>
            <person name="Vanderstraeten L."/>
            <person name="Becker D."/>
            <person name="Lang D."/>
            <person name="Vosolsobe S."/>
            <person name="Rombauts S."/>
            <person name="Wilhelmsson P.K.I."/>
            <person name="Janitza P."/>
            <person name="Kern R."/>
            <person name="Heyl A."/>
            <person name="Rumpler F."/>
            <person name="Villalobos L.I.A.C."/>
            <person name="Clay J.M."/>
            <person name="Skokan R."/>
            <person name="Toyoda A."/>
            <person name="Suzuki Y."/>
            <person name="Kagoshima H."/>
            <person name="Schijlen E."/>
            <person name="Tajeshwar N."/>
            <person name="Catarino B."/>
            <person name="Hetherington A.J."/>
            <person name="Saltykova A."/>
            <person name="Bonnot C."/>
            <person name="Breuninger H."/>
            <person name="Symeonidi A."/>
            <person name="Radhakrishnan G.V."/>
            <person name="Van Nieuwerburgh F."/>
            <person name="Deforce D."/>
            <person name="Chang C."/>
            <person name="Karol K.G."/>
            <person name="Hedrich R."/>
            <person name="Ulvskov P."/>
            <person name="Glockner G."/>
            <person name="Delwiche C.F."/>
            <person name="Petrasek J."/>
            <person name="Van de Peer Y."/>
            <person name="Friml J."/>
            <person name="Beilby M."/>
            <person name="Dolan L."/>
            <person name="Kohara Y."/>
            <person name="Sugano S."/>
            <person name="Fujiyama A."/>
            <person name="Delaux P.-M."/>
            <person name="Quint M."/>
            <person name="TheiBen G."/>
            <person name="Hagemann M."/>
            <person name="Harholt J."/>
            <person name="Dunand C."/>
            <person name="Zachgo S."/>
            <person name="Langdale J."/>
            <person name="Maumus F."/>
            <person name="Straeten D.V.D."/>
            <person name="Gould S.B."/>
            <person name="Rensing S.A."/>
        </authorList>
    </citation>
    <scope>NUCLEOTIDE SEQUENCE [LARGE SCALE GENOMIC DNA]</scope>
    <source>
        <strain evidence="6 7">S276</strain>
    </source>
</reference>
<feature type="compositionally biased region" description="Gly residues" evidence="3">
    <location>
        <begin position="336"/>
        <end position="352"/>
    </location>
</feature>
<feature type="compositionally biased region" description="Gly residues" evidence="3">
    <location>
        <begin position="514"/>
        <end position="529"/>
    </location>
</feature>
<evidence type="ECO:0000259" key="4">
    <source>
        <dbReference type="PROSITE" id="PS50030"/>
    </source>
</evidence>
<feature type="compositionally biased region" description="Basic and acidic residues" evidence="3">
    <location>
        <begin position="403"/>
        <end position="417"/>
    </location>
</feature>
<dbReference type="Gene3D" id="1.10.8.10">
    <property type="entry name" value="DNA helicase RuvA subunit, C-terminal domain"/>
    <property type="match status" value="1"/>
</dbReference>
<dbReference type="GO" id="GO:0016579">
    <property type="term" value="P:protein deubiquitination"/>
    <property type="evidence" value="ECO:0007669"/>
    <property type="project" value="InterPro"/>
</dbReference>
<dbReference type="EMBL" id="BFEA01000196">
    <property type="protein sequence ID" value="GBG74074.1"/>
    <property type="molecule type" value="Genomic_DNA"/>
</dbReference>
<dbReference type="SUPFAM" id="SSF54001">
    <property type="entry name" value="Cysteine proteinases"/>
    <property type="match status" value="2"/>
</dbReference>
<evidence type="ECO:0000256" key="1">
    <source>
        <dbReference type="ARBA" id="ARBA00009085"/>
    </source>
</evidence>
<proteinExistence type="inferred from homology"/>
<dbReference type="InterPro" id="IPR001394">
    <property type="entry name" value="Peptidase_C19_UCH"/>
</dbReference>
<comment type="similarity">
    <text evidence="1">Belongs to the peptidase C19 family.</text>
</comment>
<feature type="compositionally biased region" description="Low complexity" evidence="3">
    <location>
        <begin position="2911"/>
        <end position="2922"/>
    </location>
</feature>
<evidence type="ECO:0000259" key="5">
    <source>
        <dbReference type="PROSITE" id="PS50235"/>
    </source>
</evidence>
<dbReference type="InterPro" id="IPR015940">
    <property type="entry name" value="UBA"/>
</dbReference>
<feature type="region of interest" description="Disordered" evidence="3">
    <location>
        <begin position="3082"/>
        <end position="3115"/>
    </location>
</feature>
<comment type="caution">
    <text evidence="6">The sequence shown here is derived from an EMBL/GenBank/DDBJ whole genome shotgun (WGS) entry which is preliminary data.</text>
</comment>
<evidence type="ECO:0000256" key="2">
    <source>
        <dbReference type="SAM" id="Coils"/>
    </source>
</evidence>
<feature type="domain" description="USP" evidence="5">
    <location>
        <begin position="570"/>
        <end position="1067"/>
    </location>
</feature>
<feature type="compositionally biased region" description="Gly residues" evidence="3">
    <location>
        <begin position="573"/>
        <end position="585"/>
    </location>
</feature>
<evidence type="ECO:0000256" key="3">
    <source>
        <dbReference type="SAM" id="MobiDB-lite"/>
    </source>
</evidence>
<feature type="compositionally biased region" description="Low complexity" evidence="3">
    <location>
        <begin position="3082"/>
        <end position="3097"/>
    </location>
</feature>
<feature type="compositionally biased region" description="Basic and acidic residues" evidence="3">
    <location>
        <begin position="1932"/>
        <end position="1946"/>
    </location>
</feature>
<feature type="compositionally biased region" description="Polar residues" evidence="3">
    <location>
        <begin position="28"/>
        <end position="42"/>
    </location>
</feature>
<keyword evidence="2" id="KW-0175">Coiled coil</keyword>
<feature type="compositionally biased region" description="Polar residues" evidence="3">
    <location>
        <begin position="2898"/>
        <end position="2909"/>
    </location>
</feature>
<feature type="region of interest" description="Disordered" evidence="3">
    <location>
        <begin position="512"/>
        <end position="599"/>
    </location>
</feature>
<dbReference type="InterPro" id="IPR038765">
    <property type="entry name" value="Papain-like_cys_pep_sf"/>
</dbReference>
<dbReference type="PANTHER" id="PTHR24006:SF702">
    <property type="entry name" value="UBIQUITIN CARBOXYL-TERMINAL HYDROLASE 47"/>
    <property type="match status" value="1"/>
</dbReference>
<dbReference type="Pfam" id="PF00443">
    <property type="entry name" value="UCH"/>
    <property type="match status" value="2"/>
</dbReference>
<feature type="compositionally biased region" description="Polar residues" evidence="3">
    <location>
        <begin position="994"/>
        <end position="1006"/>
    </location>
</feature>
<dbReference type="InterPro" id="IPR050164">
    <property type="entry name" value="Peptidase_C19"/>
</dbReference>
<feature type="coiled-coil region" evidence="2">
    <location>
        <begin position="1139"/>
        <end position="1168"/>
    </location>
</feature>
<dbReference type="PANTHER" id="PTHR24006">
    <property type="entry name" value="UBIQUITIN CARBOXYL-TERMINAL HYDROLASE"/>
    <property type="match status" value="1"/>
</dbReference>
<feature type="compositionally biased region" description="Polar residues" evidence="3">
    <location>
        <begin position="898"/>
        <end position="909"/>
    </location>
</feature>
<feature type="region of interest" description="Disordered" evidence="3">
    <location>
        <begin position="2897"/>
        <end position="2927"/>
    </location>
</feature>
<dbReference type="PROSITE" id="PS50030">
    <property type="entry name" value="UBA"/>
    <property type="match status" value="1"/>
</dbReference>
<dbReference type="Gene3D" id="3.90.70.10">
    <property type="entry name" value="Cysteine proteinases"/>
    <property type="match status" value="2"/>
</dbReference>
<feature type="region of interest" description="Disordered" evidence="3">
    <location>
        <begin position="991"/>
        <end position="1011"/>
    </location>
</feature>
<feature type="region of interest" description="Disordered" evidence="3">
    <location>
        <begin position="2715"/>
        <end position="2758"/>
    </location>
</feature>
<feature type="region of interest" description="Disordered" evidence="3">
    <location>
        <begin position="1925"/>
        <end position="1946"/>
    </location>
</feature>
<evidence type="ECO:0008006" key="8">
    <source>
        <dbReference type="Google" id="ProtNLM"/>
    </source>
</evidence>
<dbReference type="GO" id="GO:0004843">
    <property type="term" value="F:cysteine-type deubiquitinase activity"/>
    <property type="evidence" value="ECO:0007669"/>
    <property type="project" value="InterPro"/>
</dbReference>
<accession>A0A388KVI0</accession>
<feature type="region of interest" description="Disordered" evidence="3">
    <location>
        <begin position="22"/>
        <end position="51"/>
    </location>
</feature>
<feature type="region of interest" description="Disordered" evidence="3">
    <location>
        <begin position="1450"/>
        <end position="1476"/>
    </location>
</feature>
<feature type="compositionally biased region" description="Basic and acidic residues" evidence="3">
    <location>
        <begin position="460"/>
        <end position="472"/>
    </location>
</feature>
<dbReference type="Proteomes" id="UP000265515">
    <property type="component" value="Unassembled WGS sequence"/>
</dbReference>
<feature type="compositionally biased region" description="Basic and acidic residues" evidence="3">
    <location>
        <begin position="2737"/>
        <end position="2748"/>
    </location>
</feature>
<dbReference type="InterPro" id="IPR028889">
    <property type="entry name" value="USP"/>
</dbReference>
<feature type="region of interest" description="Disordered" evidence="3">
    <location>
        <begin position="898"/>
        <end position="932"/>
    </location>
</feature>
<feature type="compositionally biased region" description="Basic and acidic residues" evidence="3">
    <location>
        <begin position="539"/>
        <end position="556"/>
    </location>
</feature>
<feature type="compositionally biased region" description="Acidic residues" evidence="3">
    <location>
        <begin position="252"/>
        <end position="261"/>
    </location>
</feature>